<dbReference type="EMBL" id="QLNT01000015">
    <property type="protein sequence ID" value="KAF3067840.1"/>
    <property type="molecule type" value="Genomic_DNA"/>
</dbReference>
<name>A0A9P4XCJ9_9HYPO</name>
<evidence type="ECO:0000313" key="1">
    <source>
        <dbReference type="EMBL" id="KAF3067840.1"/>
    </source>
</evidence>
<dbReference type="Proteomes" id="UP000801864">
    <property type="component" value="Unassembled WGS sequence"/>
</dbReference>
<keyword evidence="2" id="KW-1185">Reference proteome</keyword>
<sequence>MDSTLDVSDHAILTEVTAFLAQVTAYQKKQLCQFLQEQPRHVPLDSLLSEKELPIKLELIGELRRRLHEDFGTSRKPFHFSNIQLAALSLMSVETLQDLRQDTISVMRASTPHYQLPFLFHGEFPSGTDAFAPMVNHDTRKISHLNNEQEKCFLRDQRRCVLTKATAVEPCYIAPVGLAGIYIDMDVFTDSTFLSQLLGDVWVQISRIMATDYPGAFKYSWNMLCLHPTLCRYWAQCLFGLKYLEMTANDDGSTVVQFQFHWMPINGIKSCKRVEPPYDDAIDAMLQTTTTDVPRYWYCNYHLKSGDSFSVAVNSKEEAVKMKAALELQWVAVRLAALSGISKEWGCEGIRPRRY</sequence>
<proteinExistence type="predicted"/>
<protein>
    <submittedName>
        <fullName evidence="1">Uncharacterized protein</fullName>
    </submittedName>
</protein>
<evidence type="ECO:0000313" key="2">
    <source>
        <dbReference type="Proteomes" id="UP000801864"/>
    </source>
</evidence>
<organism evidence="1 2">
    <name type="scientific">Trichoderma lentiforme</name>
    <dbReference type="NCBI Taxonomy" id="1567552"/>
    <lineage>
        <taxon>Eukaryota</taxon>
        <taxon>Fungi</taxon>
        <taxon>Dikarya</taxon>
        <taxon>Ascomycota</taxon>
        <taxon>Pezizomycotina</taxon>
        <taxon>Sordariomycetes</taxon>
        <taxon>Hypocreomycetidae</taxon>
        <taxon>Hypocreales</taxon>
        <taxon>Hypocreaceae</taxon>
        <taxon>Trichoderma</taxon>
    </lineage>
</organism>
<comment type="caution">
    <text evidence="1">The sequence shown here is derived from an EMBL/GenBank/DDBJ whole genome shotgun (WGS) entry which is preliminary data.</text>
</comment>
<dbReference type="AlphaFoldDB" id="A0A9P4XCJ9"/>
<reference evidence="1 2" key="1">
    <citation type="submission" date="2018-06" db="EMBL/GenBank/DDBJ databases">
        <title>Genome analysis of cellulolytic fungus Trichoderma lentiforme CFAM-422.</title>
        <authorList>
            <person name="Steindorff A.S."/>
            <person name="Formighieri E.F."/>
            <person name="Midorikawa G.E.O."/>
            <person name="Tamietti M.S."/>
            <person name="Ramos E.Z."/>
            <person name="Silva A.S."/>
            <person name="Bon E.P.S."/>
            <person name="Mendes T.D."/>
            <person name="Damaso M.C.T."/>
            <person name="Favaro L.C.L."/>
        </authorList>
    </citation>
    <scope>NUCLEOTIDE SEQUENCE [LARGE SCALE GENOMIC DNA]</scope>
    <source>
        <strain evidence="1 2">CFAM-422</strain>
    </source>
</reference>
<accession>A0A9P4XCJ9</accession>
<gene>
    <name evidence="1" type="ORF">CFAM422_008441</name>
</gene>